<accession>A0A3M8CWC4</accession>
<evidence type="ECO:0000313" key="5">
    <source>
        <dbReference type="Proteomes" id="UP000271031"/>
    </source>
</evidence>
<evidence type="ECO:0000313" key="4">
    <source>
        <dbReference type="EMBL" id="RNB79527.1"/>
    </source>
</evidence>
<organism evidence="4 5">
    <name type="scientific">Brevibacillus fluminis</name>
    <dbReference type="NCBI Taxonomy" id="511487"/>
    <lineage>
        <taxon>Bacteria</taxon>
        <taxon>Bacillati</taxon>
        <taxon>Bacillota</taxon>
        <taxon>Bacilli</taxon>
        <taxon>Bacillales</taxon>
        <taxon>Paenibacillaceae</taxon>
        <taxon>Brevibacillus</taxon>
    </lineage>
</organism>
<comment type="caution">
    <text evidence="4">The sequence shown here is derived from an EMBL/GenBank/DDBJ whole genome shotgun (WGS) entry which is preliminary data.</text>
</comment>
<feature type="region of interest" description="Disordered" evidence="1">
    <location>
        <begin position="368"/>
        <end position="390"/>
    </location>
</feature>
<keyword evidence="2" id="KW-1133">Transmembrane helix</keyword>
<keyword evidence="2" id="KW-0472">Membrane</keyword>
<dbReference type="EMBL" id="RHHQ01000028">
    <property type="protein sequence ID" value="RNB79527.1"/>
    <property type="molecule type" value="Genomic_DNA"/>
</dbReference>
<feature type="transmembrane region" description="Helical" evidence="2">
    <location>
        <begin position="141"/>
        <end position="168"/>
    </location>
</feature>
<dbReference type="OrthoDB" id="111691at2"/>
<keyword evidence="2" id="KW-0812">Transmembrane</keyword>
<keyword evidence="5" id="KW-1185">Reference proteome</keyword>
<evidence type="ECO:0000256" key="1">
    <source>
        <dbReference type="SAM" id="MobiDB-lite"/>
    </source>
</evidence>
<dbReference type="InterPro" id="IPR005625">
    <property type="entry name" value="PepSY-ass_TM"/>
</dbReference>
<dbReference type="InterPro" id="IPR025711">
    <property type="entry name" value="PepSY"/>
</dbReference>
<protein>
    <submittedName>
        <fullName evidence="4">PepSY domain-containing protein</fullName>
    </submittedName>
</protein>
<dbReference type="Proteomes" id="UP000271031">
    <property type="component" value="Unassembled WGS sequence"/>
</dbReference>
<dbReference type="Pfam" id="PF03929">
    <property type="entry name" value="PepSY_TM"/>
    <property type="match status" value="1"/>
</dbReference>
<feature type="domain" description="PepSY" evidence="3">
    <location>
        <begin position="55"/>
        <end position="112"/>
    </location>
</feature>
<feature type="transmembrane region" description="Helical" evidence="2">
    <location>
        <begin position="189"/>
        <end position="210"/>
    </location>
</feature>
<feature type="transmembrane region" description="Helical" evidence="2">
    <location>
        <begin position="341"/>
        <end position="361"/>
    </location>
</feature>
<evidence type="ECO:0000259" key="3">
    <source>
        <dbReference type="Pfam" id="PF03413"/>
    </source>
</evidence>
<evidence type="ECO:0000256" key="2">
    <source>
        <dbReference type="SAM" id="Phobius"/>
    </source>
</evidence>
<reference evidence="4 5" key="1">
    <citation type="submission" date="2018-10" db="EMBL/GenBank/DDBJ databases">
        <title>Phylogenomics of Brevibacillus.</title>
        <authorList>
            <person name="Dunlap C."/>
        </authorList>
    </citation>
    <scope>NUCLEOTIDE SEQUENCE [LARGE SCALE GENOMIC DNA]</scope>
    <source>
        <strain evidence="4 5">JCM 15716</strain>
    </source>
</reference>
<feature type="compositionally biased region" description="Low complexity" evidence="1">
    <location>
        <begin position="372"/>
        <end position="383"/>
    </location>
</feature>
<dbReference type="RefSeq" id="WP_122921378.1">
    <property type="nucleotide sequence ID" value="NZ_RHHQ01000028.1"/>
</dbReference>
<name>A0A3M8CWC4_9BACL</name>
<dbReference type="AlphaFoldDB" id="A0A3M8CWC4"/>
<dbReference type="PANTHER" id="PTHR34219">
    <property type="entry name" value="IRON-REGULATED INNER MEMBRANE PROTEIN-RELATED"/>
    <property type="match status" value="1"/>
</dbReference>
<sequence length="390" mass="43052">MKLKKTMGKLHLWLSLIAGTFICLIALSGSALVFKDEINRMLNADLYKATPGPAVSYQAALQSVLAAYPKAEISRIYSPNEMSSEGIYTFSIKADKKSLMVYVDPGTSNILGTQSSADTLTGWLSDFHENLLLKDYNGRTIVGIIAIFFFLILLTGMFIWFPGLKNWVRGFVIRRTTNQYVRHFDLHRVFGISWVPFLLVVSLTGFLFPFGKDILGAFNLKTSTSPSDKVLVAKPLPAGYIPLDDMIASIKKEMPDATITQIRMPKKAEEGKKEGVIEFRLSHQYDPSASSIGNARAWVEPYSGKVLAITDSVKDTSFASIYQTWLFPLHTGRIGGLVTQILYAIGGLVPTLLMVTGLVMMRLKQAKKKKSAASPAARKTAQPESLPQAQ</sequence>
<proteinExistence type="predicted"/>
<gene>
    <name evidence="4" type="ORF">EDM56_28795</name>
</gene>
<dbReference type="Pfam" id="PF03413">
    <property type="entry name" value="PepSY"/>
    <property type="match status" value="1"/>
</dbReference>
<feature type="transmembrane region" description="Helical" evidence="2">
    <location>
        <begin position="12"/>
        <end position="34"/>
    </location>
</feature>